<dbReference type="PROSITE" id="PS51935">
    <property type="entry name" value="NLPC_P60"/>
    <property type="match status" value="1"/>
</dbReference>
<evidence type="ECO:0000313" key="6">
    <source>
        <dbReference type="EMBL" id="MFC5061959.1"/>
    </source>
</evidence>
<dbReference type="InterPro" id="IPR000064">
    <property type="entry name" value="NLP_P60_dom"/>
</dbReference>
<evidence type="ECO:0000256" key="3">
    <source>
        <dbReference type="ARBA" id="ARBA00022801"/>
    </source>
</evidence>
<dbReference type="Gene3D" id="2.70.70.10">
    <property type="entry name" value="Glucose Permease (Domain IIA)"/>
    <property type="match status" value="1"/>
</dbReference>
<keyword evidence="2" id="KW-0645">Protease</keyword>
<dbReference type="InterPro" id="IPR011055">
    <property type="entry name" value="Dup_hybrid_motif"/>
</dbReference>
<accession>A0ABV9YIR8</accession>
<proteinExistence type="inferred from homology"/>
<dbReference type="Proteomes" id="UP001595947">
    <property type="component" value="Unassembled WGS sequence"/>
</dbReference>
<gene>
    <name evidence="6" type="ORF">ACFPBZ_07060</name>
</gene>
<sequence length="337" mass="36574">MIRHSQQFLRESWDRRGFDQHHDGALVVEEGLRFLGREYGISRHVSERMDCSTLTSQALWEGAGLLIPFLAENQRTSGLGRVVPVDALIPGDLVFKYAGVTATRPHNHVALMGGWTVDDEPLLIESTEQTGVSMSTLGCFGPVVSARRFVIDRPETRNAEFERRHLGWRELAIATPKLARYGARLTAGGGRHEGFDIHLNSAVEVLAPIRGTVTSVSRGRGACDLSITSASGSTIVEIGPVDLNDAPTVGDLVRPGAVLGVSAGHHTTRVGCNTFRTGQKHLHINVQSSELPYQQTLWPLKRPGDYGPDPINVLYAIRTGAIAPPIATGSIVWSPSQ</sequence>
<evidence type="ECO:0000256" key="1">
    <source>
        <dbReference type="ARBA" id="ARBA00007074"/>
    </source>
</evidence>
<reference evidence="7" key="1">
    <citation type="journal article" date="2019" name="Int. J. Syst. Evol. Microbiol.">
        <title>The Global Catalogue of Microorganisms (GCM) 10K type strain sequencing project: providing services to taxonomists for standard genome sequencing and annotation.</title>
        <authorList>
            <consortium name="The Broad Institute Genomics Platform"/>
            <consortium name="The Broad Institute Genome Sequencing Center for Infectious Disease"/>
            <person name="Wu L."/>
            <person name="Ma J."/>
        </authorList>
    </citation>
    <scope>NUCLEOTIDE SEQUENCE [LARGE SCALE GENOMIC DNA]</scope>
    <source>
        <strain evidence="7">CGMCC 4.7093</strain>
    </source>
</reference>
<dbReference type="EMBL" id="JBHSIV010000005">
    <property type="protein sequence ID" value="MFC5061959.1"/>
    <property type="molecule type" value="Genomic_DNA"/>
</dbReference>
<dbReference type="RefSeq" id="WP_378035309.1">
    <property type="nucleotide sequence ID" value="NZ_JBHSIV010000005.1"/>
</dbReference>
<evidence type="ECO:0000256" key="4">
    <source>
        <dbReference type="ARBA" id="ARBA00022807"/>
    </source>
</evidence>
<dbReference type="Pfam" id="PF00877">
    <property type="entry name" value="NLPC_P60"/>
    <property type="match status" value="1"/>
</dbReference>
<protein>
    <submittedName>
        <fullName evidence="6">NlpC/P60 family protein</fullName>
    </submittedName>
</protein>
<keyword evidence="7" id="KW-1185">Reference proteome</keyword>
<evidence type="ECO:0000259" key="5">
    <source>
        <dbReference type="PROSITE" id="PS51935"/>
    </source>
</evidence>
<dbReference type="InterPro" id="IPR038765">
    <property type="entry name" value="Papain-like_cys_pep_sf"/>
</dbReference>
<keyword evidence="3" id="KW-0378">Hydrolase</keyword>
<dbReference type="SUPFAM" id="SSF54001">
    <property type="entry name" value="Cysteine proteinases"/>
    <property type="match status" value="1"/>
</dbReference>
<evidence type="ECO:0000256" key="2">
    <source>
        <dbReference type="ARBA" id="ARBA00022670"/>
    </source>
</evidence>
<organism evidence="6 7">
    <name type="scientific">Actinomycetospora atypica</name>
    <dbReference type="NCBI Taxonomy" id="1290095"/>
    <lineage>
        <taxon>Bacteria</taxon>
        <taxon>Bacillati</taxon>
        <taxon>Actinomycetota</taxon>
        <taxon>Actinomycetes</taxon>
        <taxon>Pseudonocardiales</taxon>
        <taxon>Pseudonocardiaceae</taxon>
        <taxon>Actinomycetospora</taxon>
    </lineage>
</organism>
<comment type="caution">
    <text evidence="6">The sequence shown here is derived from an EMBL/GenBank/DDBJ whole genome shotgun (WGS) entry which is preliminary data.</text>
</comment>
<name>A0ABV9YIR8_9PSEU</name>
<feature type="domain" description="NlpC/P60" evidence="5">
    <location>
        <begin position="21"/>
        <end position="150"/>
    </location>
</feature>
<keyword evidence="4" id="KW-0788">Thiol protease</keyword>
<dbReference type="Gene3D" id="3.90.1720.10">
    <property type="entry name" value="endopeptidase domain like (from Nostoc punctiforme)"/>
    <property type="match status" value="1"/>
</dbReference>
<evidence type="ECO:0000313" key="7">
    <source>
        <dbReference type="Proteomes" id="UP001595947"/>
    </source>
</evidence>
<comment type="similarity">
    <text evidence="1">Belongs to the peptidase C40 family.</text>
</comment>